<dbReference type="InterPro" id="IPR039426">
    <property type="entry name" value="TonB-dep_rcpt-like"/>
</dbReference>
<dbReference type="GO" id="GO:0009279">
    <property type="term" value="C:cell outer membrane"/>
    <property type="evidence" value="ECO:0007669"/>
    <property type="project" value="UniProtKB-SubCell"/>
</dbReference>
<feature type="chain" id="PRO_5043711217" evidence="12">
    <location>
        <begin position="30"/>
        <end position="929"/>
    </location>
</feature>
<protein>
    <submittedName>
        <fullName evidence="15">TonB-dependent receptor</fullName>
    </submittedName>
</protein>
<evidence type="ECO:0000256" key="3">
    <source>
        <dbReference type="ARBA" id="ARBA00022452"/>
    </source>
</evidence>
<evidence type="ECO:0000256" key="9">
    <source>
        <dbReference type="PROSITE-ProRule" id="PRU01360"/>
    </source>
</evidence>
<feature type="signal peptide" evidence="12">
    <location>
        <begin position="1"/>
        <end position="29"/>
    </location>
</feature>
<dbReference type="SUPFAM" id="SSF56935">
    <property type="entry name" value="Porins"/>
    <property type="match status" value="1"/>
</dbReference>
<evidence type="ECO:0000256" key="4">
    <source>
        <dbReference type="ARBA" id="ARBA00022692"/>
    </source>
</evidence>
<dbReference type="InterPro" id="IPR012910">
    <property type="entry name" value="Plug_dom"/>
</dbReference>
<evidence type="ECO:0000256" key="2">
    <source>
        <dbReference type="ARBA" id="ARBA00022448"/>
    </source>
</evidence>
<evidence type="ECO:0000256" key="11">
    <source>
        <dbReference type="RuleBase" id="RU003357"/>
    </source>
</evidence>
<name>A0AAW3ZIH2_9GAMM</name>
<evidence type="ECO:0000256" key="5">
    <source>
        <dbReference type="ARBA" id="ARBA00022729"/>
    </source>
</evidence>
<dbReference type="AlphaFoldDB" id="A0AAW3ZIH2"/>
<evidence type="ECO:0000259" key="13">
    <source>
        <dbReference type="Pfam" id="PF00593"/>
    </source>
</evidence>
<evidence type="ECO:0000256" key="1">
    <source>
        <dbReference type="ARBA" id="ARBA00004571"/>
    </source>
</evidence>
<evidence type="ECO:0000256" key="12">
    <source>
        <dbReference type="SAM" id="SignalP"/>
    </source>
</evidence>
<dbReference type="EMBL" id="JACYTR010000012">
    <property type="protein sequence ID" value="MBD8525796.1"/>
    <property type="molecule type" value="Genomic_DNA"/>
</dbReference>
<dbReference type="InterPro" id="IPR000531">
    <property type="entry name" value="Beta-barrel_TonB"/>
</dbReference>
<comment type="caution">
    <text evidence="15">The sequence shown here is derived from an EMBL/GenBank/DDBJ whole genome shotgun (WGS) entry which is preliminary data.</text>
</comment>
<proteinExistence type="inferred from homology"/>
<dbReference type="Gene3D" id="2.40.170.20">
    <property type="entry name" value="TonB-dependent receptor, beta-barrel domain"/>
    <property type="match status" value="1"/>
</dbReference>
<keyword evidence="6 10" id="KW-0798">TonB box</keyword>
<feature type="domain" description="TonB-dependent receptor plug" evidence="14">
    <location>
        <begin position="61"/>
        <end position="180"/>
    </location>
</feature>
<sequence length="929" mass="101540">MRTVLRRRPLAAALVFCLSSPLLLGSALAQSSSESDQDNAAELDTIVVTGSNLKGIDLQDAQPVKVFDIEDIKASGAVTVADLLAEVSQAGGGTGNFSTANSGAKQGDSPAGFAGVSLRGLGTASTLTLVNGRRVAVASFANGSENFVDINAIPLAAVDRVEVLTTGASAVYGADAVAGVVNFVLRKDFEGLRLSGSYADSAASSDEGRYNANLVWGRSGEQSRAMLIVDAYKRNALYDRDRPISAVEPRPSQQGIYPSFNDLFAQDIDFVEASCPDGQRYDGRPGFPASRFGEYCELNRNAFTASNPEEERLGLYATFGYHFNEQLEWFGELAVQRNESRANSEPAPWSQEEIDFHHPGMPTALRQRLLDAGVDPDFSIFGWGRFPDPRTIEVETRNWRLVSGLSGVVGDWTWDSALNVARSDSEQRAIAGIYNVERFRAALLGQLCADGSINCSPDNGGVYYNPFNGQTENSAEVLGLLRERVPRAGESKLYGWDMKFAGDLGEAPAGPIAWAFGAELRREEVRDDPSPLATADPISGEVPVYGFGSTAVAASRNQWAVFAETLIPLHDSFDLRLAGRYDHYDDFGGDFNPAASFRWQAHESIVVRGGWNSSFRAPSLAQSGAGTTLSSGALPCADGSEFFDSFCDGFAEDDFYLSEIYGNPDLKAETSEAWNLGAVFQLGDSTTLTFDWFNFEHENLVDIDANELFRRALLDPSLVVARGELGPGQIGIETRNGTIGSPIEEIHLNLINVGVQKTDGLDISLEHRLEPAELGAFTLFFDATWTHSFQRSESCGDDVSGGRRGVGLCRNGVRLVERVDEFRYPEWLAVAGIKWRYQDYTTRLWADYTDSYYDDDQRDGVPAGRRISSWTVLHASLTWDIGENAFTSLTVRNLADRDPPRALGSATNFDEFNHDSLGRWFQLSYTHRF</sequence>
<evidence type="ECO:0000256" key="7">
    <source>
        <dbReference type="ARBA" id="ARBA00023136"/>
    </source>
</evidence>
<comment type="similarity">
    <text evidence="9 11">Belongs to the TonB-dependent receptor family.</text>
</comment>
<accession>A0AAW3ZIH2</accession>
<dbReference type="RefSeq" id="WP_192029187.1">
    <property type="nucleotide sequence ID" value="NZ_JACYTR010000012.1"/>
</dbReference>
<keyword evidence="2 9" id="KW-0813">Transport</keyword>
<keyword evidence="16" id="KW-1185">Reference proteome</keyword>
<dbReference type="PANTHER" id="PTHR47234:SF2">
    <property type="entry name" value="TONB-DEPENDENT RECEPTOR"/>
    <property type="match status" value="1"/>
</dbReference>
<keyword evidence="7 9" id="KW-0472">Membrane</keyword>
<evidence type="ECO:0000256" key="6">
    <source>
        <dbReference type="ARBA" id="ARBA00023077"/>
    </source>
</evidence>
<keyword evidence="15" id="KW-0675">Receptor</keyword>
<dbReference type="Proteomes" id="UP000613768">
    <property type="component" value="Unassembled WGS sequence"/>
</dbReference>
<dbReference type="InterPro" id="IPR036942">
    <property type="entry name" value="Beta-barrel_TonB_sf"/>
</dbReference>
<evidence type="ECO:0000256" key="10">
    <source>
        <dbReference type="PROSITE-ProRule" id="PRU10143"/>
    </source>
</evidence>
<keyword evidence="5 12" id="KW-0732">Signal</keyword>
<evidence type="ECO:0000313" key="15">
    <source>
        <dbReference type="EMBL" id="MBD8525796.1"/>
    </source>
</evidence>
<dbReference type="InterPro" id="IPR010916">
    <property type="entry name" value="TonB_box_CS"/>
</dbReference>
<dbReference type="Gene3D" id="2.170.130.10">
    <property type="entry name" value="TonB-dependent receptor, plug domain"/>
    <property type="match status" value="1"/>
</dbReference>
<gene>
    <name evidence="15" type="ORF">IFO71_08565</name>
</gene>
<keyword evidence="4 9" id="KW-0812">Transmembrane</keyword>
<reference evidence="15 16" key="1">
    <citation type="submission" date="2020-09" db="EMBL/GenBank/DDBJ databases">
        <title>Pseudoxanthomonas sp. CAU 1598 isolated from sand of Yaerae Beach.</title>
        <authorList>
            <person name="Kim W."/>
        </authorList>
    </citation>
    <scope>NUCLEOTIDE SEQUENCE [LARGE SCALE GENOMIC DNA]</scope>
    <source>
        <strain evidence="15 16">CAU 1598</strain>
    </source>
</reference>
<dbReference type="Pfam" id="PF00593">
    <property type="entry name" value="TonB_dep_Rec_b-barrel"/>
    <property type="match status" value="1"/>
</dbReference>
<feature type="domain" description="TonB-dependent receptor-like beta-barrel" evidence="13">
    <location>
        <begin position="381"/>
        <end position="894"/>
    </location>
</feature>
<evidence type="ECO:0000259" key="14">
    <source>
        <dbReference type="Pfam" id="PF07715"/>
    </source>
</evidence>
<keyword evidence="8 9" id="KW-0998">Cell outer membrane</keyword>
<dbReference type="InterPro" id="IPR037066">
    <property type="entry name" value="Plug_dom_sf"/>
</dbReference>
<dbReference type="Pfam" id="PF07715">
    <property type="entry name" value="Plug"/>
    <property type="match status" value="1"/>
</dbReference>
<organism evidence="15 16">
    <name type="scientific">Pseudomarimonas arenosa</name>
    <dbReference type="NCBI Taxonomy" id="2774145"/>
    <lineage>
        <taxon>Bacteria</taxon>
        <taxon>Pseudomonadati</taxon>
        <taxon>Pseudomonadota</taxon>
        <taxon>Gammaproteobacteria</taxon>
        <taxon>Lysobacterales</taxon>
        <taxon>Lysobacteraceae</taxon>
        <taxon>Pseudomarimonas</taxon>
    </lineage>
</organism>
<evidence type="ECO:0000256" key="8">
    <source>
        <dbReference type="ARBA" id="ARBA00023237"/>
    </source>
</evidence>
<dbReference type="CDD" id="cd01347">
    <property type="entry name" value="ligand_gated_channel"/>
    <property type="match status" value="1"/>
</dbReference>
<dbReference type="PROSITE" id="PS00430">
    <property type="entry name" value="TONB_DEPENDENT_REC_1"/>
    <property type="match status" value="1"/>
</dbReference>
<comment type="subcellular location">
    <subcellularLocation>
        <location evidence="1 9">Cell outer membrane</location>
        <topology evidence="1 9">Multi-pass membrane protein</topology>
    </subcellularLocation>
</comment>
<dbReference type="PANTHER" id="PTHR47234">
    <property type="match status" value="1"/>
</dbReference>
<feature type="short sequence motif" description="TonB box" evidence="10">
    <location>
        <begin position="45"/>
        <end position="51"/>
    </location>
</feature>
<dbReference type="PROSITE" id="PS52016">
    <property type="entry name" value="TONB_DEPENDENT_REC_3"/>
    <property type="match status" value="1"/>
</dbReference>
<keyword evidence="3 9" id="KW-1134">Transmembrane beta strand</keyword>
<evidence type="ECO:0000313" key="16">
    <source>
        <dbReference type="Proteomes" id="UP000613768"/>
    </source>
</evidence>